<comment type="caution">
    <text evidence="1">The sequence shown here is derived from an EMBL/GenBank/DDBJ whole genome shotgun (WGS) entry which is preliminary data.</text>
</comment>
<dbReference type="AlphaFoldDB" id="A0A8X6HBU1"/>
<protein>
    <submittedName>
        <fullName evidence="1">Uncharacterized protein</fullName>
    </submittedName>
</protein>
<evidence type="ECO:0000313" key="2">
    <source>
        <dbReference type="Proteomes" id="UP000887116"/>
    </source>
</evidence>
<evidence type="ECO:0000313" key="1">
    <source>
        <dbReference type="EMBL" id="GFR19100.1"/>
    </source>
</evidence>
<name>A0A8X6HBU1_TRICU</name>
<dbReference type="EMBL" id="BMAO01017883">
    <property type="protein sequence ID" value="GFR19100.1"/>
    <property type="molecule type" value="Genomic_DNA"/>
</dbReference>
<sequence>WQRWLKRRSFGRKSDLSFETRQESVACRQLLRQGHAPRRGIYCTLVEQKNGLPAPTSASSFPFRVLFRVLLILESKLSPLVPDGGCTWLEQQCPILFGQKLEDNECGVMMQDTFVAQIFFI</sequence>
<gene>
    <name evidence="1" type="ORF">TNCT_12601</name>
</gene>
<accession>A0A8X6HBU1</accession>
<reference evidence="1" key="1">
    <citation type="submission" date="2020-07" db="EMBL/GenBank/DDBJ databases">
        <title>Multicomponent nature underlies the extraordinary mechanical properties of spider dragline silk.</title>
        <authorList>
            <person name="Kono N."/>
            <person name="Nakamura H."/>
            <person name="Mori M."/>
            <person name="Yoshida Y."/>
            <person name="Ohtoshi R."/>
            <person name="Malay A.D."/>
            <person name="Moran D.A.P."/>
            <person name="Tomita M."/>
            <person name="Numata K."/>
            <person name="Arakawa K."/>
        </authorList>
    </citation>
    <scope>NUCLEOTIDE SEQUENCE</scope>
</reference>
<keyword evidence="2" id="KW-1185">Reference proteome</keyword>
<feature type="non-terminal residue" evidence="1">
    <location>
        <position position="1"/>
    </location>
</feature>
<organism evidence="1 2">
    <name type="scientific">Trichonephila clavata</name>
    <name type="common">Joro spider</name>
    <name type="synonym">Nephila clavata</name>
    <dbReference type="NCBI Taxonomy" id="2740835"/>
    <lineage>
        <taxon>Eukaryota</taxon>
        <taxon>Metazoa</taxon>
        <taxon>Ecdysozoa</taxon>
        <taxon>Arthropoda</taxon>
        <taxon>Chelicerata</taxon>
        <taxon>Arachnida</taxon>
        <taxon>Araneae</taxon>
        <taxon>Araneomorphae</taxon>
        <taxon>Entelegynae</taxon>
        <taxon>Araneoidea</taxon>
        <taxon>Nephilidae</taxon>
        <taxon>Trichonephila</taxon>
    </lineage>
</organism>
<proteinExistence type="predicted"/>
<dbReference type="Proteomes" id="UP000887116">
    <property type="component" value="Unassembled WGS sequence"/>
</dbReference>